<protein>
    <submittedName>
        <fullName evidence="1">Uncharacterized protein</fullName>
    </submittedName>
</protein>
<dbReference type="Proteomes" id="UP001058974">
    <property type="component" value="Chromosome 7"/>
</dbReference>
<accession>A0A9D5A0S4</accession>
<evidence type="ECO:0000313" key="1">
    <source>
        <dbReference type="EMBL" id="KAI5391149.1"/>
    </source>
</evidence>
<name>A0A9D5A0S4_PEA</name>
<organism evidence="1 2">
    <name type="scientific">Pisum sativum</name>
    <name type="common">Garden pea</name>
    <name type="synonym">Lathyrus oleraceus</name>
    <dbReference type="NCBI Taxonomy" id="3888"/>
    <lineage>
        <taxon>Eukaryota</taxon>
        <taxon>Viridiplantae</taxon>
        <taxon>Streptophyta</taxon>
        <taxon>Embryophyta</taxon>
        <taxon>Tracheophyta</taxon>
        <taxon>Spermatophyta</taxon>
        <taxon>Magnoliopsida</taxon>
        <taxon>eudicotyledons</taxon>
        <taxon>Gunneridae</taxon>
        <taxon>Pentapetalae</taxon>
        <taxon>rosids</taxon>
        <taxon>fabids</taxon>
        <taxon>Fabales</taxon>
        <taxon>Fabaceae</taxon>
        <taxon>Papilionoideae</taxon>
        <taxon>50 kb inversion clade</taxon>
        <taxon>NPAAA clade</taxon>
        <taxon>Hologalegina</taxon>
        <taxon>IRL clade</taxon>
        <taxon>Fabeae</taxon>
        <taxon>Lathyrus</taxon>
    </lineage>
</organism>
<dbReference type="EMBL" id="JAMSHJ010000007">
    <property type="protein sequence ID" value="KAI5391149.1"/>
    <property type="molecule type" value="Genomic_DNA"/>
</dbReference>
<keyword evidence="2" id="KW-1185">Reference proteome</keyword>
<gene>
    <name evidence="1" type="ORF">KIW84_076129</name>
</gene>
<dbReference type="AlphaFoldDB" id="A0A9D5A0S4"/>
<dbReference type="Gramene" id="Psat07G0612900-T1">
    <property type="protein sequence ID" value="KAI5391149.1"/>
    <property type="gene ID" value="KIW84_076129"/>
</dbReference>
<proteinExistence type="predicted"/>
<sequence length="279" mass="30570">MDRDLKAAWFASDQHKEKMLHTEGLLGQALEEKTSLKAKLKTTPRVFVPQYYGANPYGAQLSMPMGNPDYTVSPAAMVTYPLQEDPTDLYHGPSIHSDAAKDAVQVNMITEDENLIMDVLKVKTLLVLVHLKLFKAGILKQNHEKCSICLRDSKGYFDVQKGIQMLISNSVLQPTIIVNGVEKPLVNNKVVTNIADASGLTRSGGGFTPANLRGGKRVVEKPDNEGDAVVTQFQGLEIANAVRIEDLDEEDKVGTSMLSLKDAQHMVASGQALRWGKIV</sequence>
<comment type="caution">
    <text evidence="1">The sequence shown here is derived from an EMBL/GenBank/DDBJ whole genome shotgun (WGS) entry which is preliminary data.</text>
</comment>
<reference evidence="1 2" key="1">
    <citation type="journal article" date="2022" name="Nat. Genet.">
        <title>Improved pea reference genome and pan-genome highlight genomic features and evolutionary characteristics.</title>
        <authorList>
            <person name="Yang T."/>
            <person name="Liu R."/>
            <person name="Luo Y."/>
            <person name="Hu S."/>
            <person name="Wang D."/>
            <person name="Wang C."/>
            <person name="Pandey M.K."/>
            <person name="Ge S."/>
            <person name="Xu Q."/>
            <person name="Li N."/>
            <person name="Li G."/>
            <person name="Huang Y."/>
            <person name="Saxena R.K."/>
            <person name="Ji Y."/>
            <person name="Li M."/>
            <person name="Yan X."/>
            <person name="He Y."/>
            <person name="Liu Y."/>
            <person name="Wang X."/>
            <person name="Xiang C."/>
            <person name="Varshney R.K."/>
            <person name="Ding H."/>
            <person name="Gao S."/>
            <person name="Zong X."/>
        </authorList>
    </citation>
    <scope>NUCLEOTIDE SEQUENCE [LARGE SCALE GENOMIC DNA]</scope>
    <source>
        <strain evidence="1 2">cv. Zhongwan 6</strain>
    </source>
</reference>
<evidence type="ECO:0000313" key="2">
    <source>
        <dbReference type="Proteomes" id="UP001058974"/>
    </source>
</evidence>